<keyword evidence="2" id="KW-1185">Reference proteome</keyword>
<dbReference type="Proteomes" id="UP000823775">
    <property type="component" value="Unassembled WGS sequence"/>
</dbReference>
<reference evidence="1 2" key="1">
    <citation type="journal article" date="2021" name="BMC Genomics">
        <title>Datura genome reveals duplications of psychoactive alkaloid biosynthetic genes and high mutation rate following tissue culture.</title>
        <authorList>
            <person name="Rajewski A."/>
            <person name="Carter-House D."/>
            <person name="Stajich J."/>
            <person name="Litt A."/>
        </authorList>
    </citation>
    <scope>NUCLEOTIDE SEQUENCE [LARGE SCALE GENOMIC DNA]</scope>
    <source>
        <strain evidence="1">AR-01</strain>
    </source>
</reference>
<sequence>VNMMEIDLKRAIKVRLGGLARRAAHVTAPNSCRVMHVITQQGRRLAPMVVQQGRFLSLLVVQ</sequence>
<organism evidence="1 2">
    <name type="scientific">Datura stramonium</name>
    <name type="common">Jimsonweed</name>
    <name type="synonym">Common thornapple</name>
    <dbReference type="NCBI Taxonomy" id="4076"/>
    <lineage>
        <taxon>Eukaryota</taxon>
        <taxon>Viridiplantae</taxon>
        <taxon>Streptophyta</taxon>
        <taxon>Embryophyta</taxon>
        <taxon>Tracheophyta</taxon>
        <taxon>Spermatophyta</taxon>
        <taxon>Magnoliopsida</taxon>
        <taxon>eudicotyledons</taxon>
        <taxon>Gunneridae</taxon>
        <taxon>Pentapetalae</taxon>
        <taxon>asterids</taxon>
        <taxon>lamiids</taxon>
        <taxon>Solanales</taxon>
        <taxon>Solanaceae</taxon>
        <taxon>Solanoideae</taxon>
        <taxon>Datureae</taxon>
        <taxon>Datura</taxon>
    </lineage>
</organism>
<dbReference type="EMBL" id="JACEIK010005455">
    <property type="protein sequence ID" value="MCE0481553.1"/>
    <property type="molecule type" value="Genomic_DNA"/>
</dbReference>
<proteinExistence type="predicted"/>
<accession>A0ABS8VPR1</accession>
<comment type="caution">
    <text evidence="1">The sequence shown here is derived from an EMBL/GenBank/DDBJ whole genome shotgun (WGS) entry which is preliminary data.</text>
</comment>
<feature type="non-terminal residue" evidence="1">
    <location>
        <position position="62"/>
    </location>
</feature>
<evidence type="ECO:0000313" key="2">
    <source>
        <dbReference type="Proteomes" id="UP000823775"/>
    </source>
</evidence>
<gene>
    <name evidence="1" type="ORF">HAX54_039376</name>
</gene>
<name>A0ABS8VPR1_DATST</name>
<feature type="non-terminal residue" evidence="1">
    <location>
        <position position="1"/>
    </location>
</feature>
<evidence type="ECO:0000313" key="1">
    <source>
        <dbReference type="EMBL" id="MCE0481553.1"/>
    </source>
</evidence>
<protein>
    <submittedName>
        <fullName evidence="1">Uncharacterized protein</fullName>
    </submittedName>
</protein>